<feature type="region of interest" description="Disordered" evidence="4">
    <location>
        <begin position="811"/>
        <end position="910"/>
    </location>
</feature>
<dbReference type="GO" id="GO:0005634">
    <property type="term" value="C:nucleus"/>
    <property type="evidence" value="ECO:0000318"/>
    <property type="project" value="GO_Central"/>
</dbReference>
<dbReference type="GO" id="GO:0009982">
    <property type="term" value="F:pseudouridine synthase activity"/>
    <property type="evidence" value="ECO:0000318"/>
    <property type="project" value="GO_Central"/>
</dbReference>
<dbReference type="PROSITE" id="PS50984">
    <property type="entry name" value="TRUD"/>
    <property type="match status" value="1"/>
</dbReference>
<dbReference type="InterPro" id="IPR001656">
    <property type="entry name" value="PsdUridine_synth_TruD"/>
</dbReference>
<evidence type="ECO:0000256" key="2">
    <source>
        <dbReference type="ARBA" id="ARBA00022694"/>
    </source>
</evidence>
<dbReference type="InterPro" id="IPR042214">
    <property type="entry name" value="TruD_catalytic"/>
</dbReference>
<evidence type="ECO:0000313" key="6">
    <source>
        <dbReference type="EMBL" id="GAQ86280.1"/>
    </source>
</evidence>
<evidence type="ECO:0000256" key="3">
    <source>
        <dbReference type="ARBA" id="ARBA00023235"/>
    </source>
</evidence>
<dbReference type="GO" id="GO:0008033">
    <property type="term" value="P:tRNA processing"/>
    <property type="evidence" value="ECO:0007669"/>
    <property type="project" value="UniProtKB-KW"/>
</dbReference>
<feature type="compositionally biased region" description="Basic and acidic residues" evidence="4">
    <location>
        <begin position="332"/>
        <end position="359"/>
    </location>
</feature>
<name>A0A1Y1I5P3_KLENI</name>
<dbReference type="Proteomes" id="UP000054558">
    <property type="component" value="Unassembled WGS sequence"/>
</dbReference>
<dbReference type="Gene3D" id="3.30.2350.20">
    <property type="entry name" value="TruD, catalytic domain"/>
    <property type="match status" value="2"/>
</dbReference>
<feature type="region of interest" description="Disordered" evidence="4">
    <location>
        <begin position="332"/>
        <end position="376"/>
    </location>
</feature>
<evidence type="ECO:0000256" key="4">
    <source>
        <dbReference type="SAM" id="MobiDB-lite"/>
    </source>
</evidence>
<evidence type="ECO:0000256" key="1">
    <source>
        <dbReference type="ARBA" id="ARBA00007953"/>
    </source>
</evidence>
<dbReference type="GO" id="GO:0001522">
    <property type="term" value="P:pseudouridine synthesis"/>
    <property type="evidence" value="ECO:0000318"/>
    <property type="project" value="GO_Central"/>
</dbReference>
<dbReference type="AlphaFoldDB" id="A0A1Y1I5P3"/>
<feature type="compositionally biased region" description="Basic and acidic residues" evidence="4">
    <location>
        <begin position="826"/>
        <end position="845"/>
    </location>
</feature>
<dbReference type="NCBIfam" id="TIGR00094">
    <property type="entry name" value="tRNA_TruD_broad"/>
    <property type="match status" value="1"/>
</dbReference>
<keyword evidence="3" id="KW-0413">Isomerase</keyword>
<dbReference type="PROSITE" id="PS01268">
    <property type="entry name" value="UPF0024"/>
    <property type="match status" value="1"/>
</dbReference>
<dbReference type="InterPro" id="IPR011760">
    <property type="entry name" value="PsdUridine_synth_TruD_insert"/>
</dbReference>
<dbReference type="PIRSF" id="PIRSF037016">
    <property type="entry name" value="Pseudouridin_synth_euk_prd"/>
    <property type="match status" value="1"/>
</dbReference>
<evidence type="ECO:0000259" key="5">
    <source>
        <dbReference type="PROSITE" id="PS50984"/>
    </source>
</evidence>
<organism evidence="6 7">
    <name type="scientific">Klebsormidium nitens</name>
    <name type="common">Green alga</name>
    <name type="synonym">Ulothrix nitens</name>
    <dbReference type="NCBI Taxonomy" id="105231"/>
    <lineage>
        <taxon>Eukaryota</taxon>
        <taxon>Viridiplantae</taxon>
        <taxon>Streptophyta</taxon>
        <taxon>Klebsormidiophyceae</taxon>
        <taxon>Klebsormidiales</taxon>
        <taxon>Klebsormidiaceae</taxon>
        <taxon>Klebsormidium</taxon>
    </lineage>
</organism>
<dbReference type="SUPFAM" id="SSF55120">
    <property type="entry name" value="Pseudouridine synthase"/>
    <property type="match status" value="1"/>
</dbReference>
<keyword evidence="2" id="KW-0819">tRNA processing</keyword>
<protein>
    <submittedName>
        <fullName evidence="6">Pseudouridine synthase family protein</fullName>
    </submittedName>
</protein>
<dbReference type="OrthoDB" id="447290at2759"/>
<dbReference type="OMA" id="WINYFGH"/>
<feature type="domain" description="TRUD" evidence="5">
    <location>
        <begin position="491"/>
        <end position="735"/>
    </location>
</feature>
<accession>A0A1Y1I5P3</accession>
<feature type="compositionally biased region" description="Basic and acidic residues" evidence="4">
    <location>
        <begin position="884"/>
        <end position="898"/>
    </location>
</feature>
<dbReference type="STRING" id="105231.A0A1Y1I5P3"/>
<reference evidence="6 7" key="1">
    <citation type="journal article" date="2014" name="Nat. Commun.">
        <title>Klebsormidium flaccidum genome reveals primary factors for plant terrestrial adaptation.</title>
        <authorList>
            <person name="Hori K."/>
            <person name="Maruyama F."/>
            <person name="Fujisawa T."/>
            <person name="Togashi T."/>
            <person name="Yamamoto N."/>
            <person name="Seo M."/>
            <person name="Sato S."/>
            <person name="Yamada T."/>
            <person name="Mori H."/>
            <person name="Tajima N."/>
            <person name="Moriyama T."/>
            <person name="Ikeuchi M."/>
            <person name="Watanabe M."/>
            <person name="Wada H."/>
            <person name="Kobayashi K."/>
            <person name="Saito M."/>
            <person name="Masuda T."/>
            <person name="Sasaki-Sekimoto Y."/>
            <person name="Mashiguchi K."/>
            <person name="Awai K."/>
            <person name="Shimojima M."/>
            <person name="Masuda S."/>
            <person name="Iwai M."/>
            <person name="Nobusawa T."/>
            <person name="Narise T."/>
            <person name="Kondo S."/>
            <person name="Saito H."/>
            <person name="Sato R."/>
            <person name="Murakawa M."/>
            <person name="Ihara Y."/>
            <person name="Oshima-Yamada Y."/>
            <person name="Ohtaka K."/>
            <person name="Satoh M."/>
            <person name="Sonobe K."/>
            <person name="Ishii M."/>
            <person name="Ohtani R."/>
            <person name="Kanamori-Sato M."/>
            <person name="Honoki R."/>
            <person name="Miyazaki D."/>
            <person name="Mochizuki H."/>
            <person name="Umetsu J."/>
            <person name="Higashi K."/>
            <person name="Shibata D."/>
            <person name="Kamiya Y."/>
            <person name="Sato N."/>
            <person name="Nakamura Y."/>
            <person name="Tabata S."/>
            <person name="Ida S."/>
            <person name="Kurokawa K."/>
            <person name="Ohta H."/>
        </authorList>
    </citation>
    <scope>NUCLEOTIDE SEQUENCE [LARGE SCALE GENOMIC DNA]</scope>
    <source>
        <strain evidence="6 7">NIES-2285</strain>
    </source>
</reference>
<dbReference type="CDD" id="cd02576">
    <property type="entry name" value="PseudoU_synth_ScPUS7"/>
    <property type="match status" value="1"/>
</dbReference>
<proteinExistence type="inferred from homology"/>
<evidence type="ECO:0000313" key="7">
    <source>
        <dbReference type="Proteomes" id="UP000054558"/>
    </source>
</evidence>
<feature type="region of interest" description="Disordered" evidence="4">
    <location>
        <begin position="158"/>
        <end position="208"/>
    </location>
</feature>
<dbReference type="Pfam" id="PF01142">
    <property type="entry name" value="TruD"/>
    <property type="match status" value="1"/>
</dbReference>
<dbReference type="PANTHER" id="PTHR13326">
    <property type="entry name" value="TRNA PSEUDOURIDINE SYNTHASE D"/>
    <property type="match status" value="1"/>
</dbReference>
<dbReference type="EMBL" id="DF237229">
    <property type="protein sequence ID" value="GAQ86280.1"/>
    <property type="molecule type" value="Genomic_DNA"/>
</dbReference>
<feature type="compositionally biased region" description="Low complexity" evidence="4">
    <location>
        <begin position="184"/>
        <end position="200"/>
    </location>
</feature>
<gene>
    <name evidence="6" type="ORF">KFL_002800100</name>
</gene>
<dbReference type="InterPro" id="IPR020103">
    <property type="entry name" value="PsdUridine_synth_cat_dom_sf"/>
</dbReference>
<dbReference type="GO" id="GO:0003723">
    <property type="term" value="F:RNA binding"/>
    <property type="evidence" value="ECO:0007669"/>
    <property type="project" value="InterPro"/>
</dbReference>
<dbReference type="InterPro" id="IPR020119">
    <property type="entry name" value="PsdUridine_synth_TruD_CS"/>
</dbReference>
<comment type="similarity">
    <text evidence="1">Belongs to the pseudouridine synthase TruD family.</text>
</comment>
<sequence>MGVGGPGPRCRTMVGGGGDPAQFLRVRVPGGSVALCLCYLDKKVEEPAGGGARVALFSKVQDRMRLGLFRGHIQTLLRRSLCSEFLSLGKTAEREMAEEVLGIQCFVNDVPGFSGVLKHRYADFCVNEVDLEGNVVRLTDLRAPKEVVAAPDAKDLLLPTDFGRQSPVPPVATTGPPSDSAKTDALLPSAPAPSDSAKPPQTVPSASAEIEKDATAVAQTNGDEEKAPEDEVSTAVAAFRELAGELDAGKLEALLRAVGAGQAVEPLVLQPDGDKAHRTSVHNFFKTRLPMLVTDTVDFKGARCFAPSDGKVPNEVSQKSVRVYLNKKWKKAGEADKRGRKRRNEDGSGSGDKRQKADDVPLDSRGQSGWPKERPKHVRFTLYKENKDSHEAMGLIGKMLGVLPKAFGYAGTKDKRGVTVQHVTLHRVTAERLALLNPRLFSIQLGNFTYVPEGLSLGQLSGNQFAITLRSVPLESQEHAVAAAQALQQHGFINYFGLQRFGTGSVRTHEVGAALLKGSFQAAVDLLLRPRAEERADAAAARAYFARTRDAGGTLARMPHYMNAERSLLQRLRTAPHDWVGALACIPRTLRMMYVHAYQSFLWNHAATHRIMLYGAERAVEGDLVFESEQGAVAPASDPSPEGDAVAEDTVDADVPASHRVKHVSKEEAEAGAYNIADVLLPLPGGATQYPQHETADVYRDVAAQHGVNLQKCTHNVKEYSIAYLTGGYRKLLQKPRDLEWQLIRYSDPDQPLWPTAIDRIAAQPNAPTWLGRFRQNKASESGQAANEQTDVLTALRNSFVVVRGGIASEQEGAASTRGLAPSSEEEGKRIDSAARIGGREEGKPEAGNGAREAAAMPETVSARAERDSAEEPSTAPKATELSDMVKKEDVGAERAEAQRGPGSKHADPALGPHLALQIKMTLPSSCYATMAIRELLKTSTAKDFHKDLQKESNK</sequence>
<keyword evidence="7" id="KW-1185">Reference proteome</keyword>
<dbReference type="PANTHER" id="PTHR13326:SF21">
    <property type="entry name" value="PSEUDOURIDYLATE SYNTHASE PUS7L"/>
    <property type="match status" value="1"/>
</dbReference>